<dbReference type="PANTHER" id="PTHR33840">
    <property type="match status" value="1"/>
</dbReference>
<protein>
    <submittedName>
        <fullName evidence="3">DUF2235 domain-containing protein</fullName>
    </submittedName>
</protein>
<feature type="domain" description="T6SS Phospholipase effector Tle1-like catalytic" evidence="2">
    <location>
        <begin position="36"/>
        <end position="294"/>
    </location>
</feature>
<dbReference type="PANTHER" id="PTHR33840:SF1">
    <property type="entry name" value="TLE1 PHOSPHOLIPASE DOMAIN-CONTAINING PROTEIN"/>
    <property type="match status" value="1"/>
</dbReference>
<evidence type="ECO:0000256" key="1">
    <source>
        <dbReference type="SAM" id="MobiDB-lite"/>
    </source>
</evidence>
<accession>A0ABZ0PVP9</accession>
<dbReference type="InterPro" id="IPR018712">
    <property type="entry name" value="Tle1-like_cat"/>
</dbReference>
<organism evidence="3 4">
    <name type="scientific">Pseudomonas benzenivorans</name>
    <dbReference type="NCBI Taxonomy" id="556533"/>
    <lineage>
        <taxon>Bacteria</taxon>
        <taxon>Pseudomonadati</taxon>
        <taxon>Pseudomonadota</taxon>
        <taxon>Gammaproteobacteria</taxon>
        <taxon>Pseudomonadales</taxon>
        <taxon>Pseudomonadaceae</taxon>
        <taxon>Pseudomonas</taxon>
    </lineage>
</organism>
<evidence type="ECO:0000313" key="4">
    <source>
        <dbReference type="Proteomes" id="UP001305928"/>
    </source>
</evidence>
<keyword evidence="4" id="KW-1185">Reference proteome</keyword>
<proteinExistence type="predicted"/>
<dbReference type="Pfam" id="PF09994">
    <property type="entry name" value="T6SS_Tle1-like_cat"/>
    <property type="match status" value="1"/>
</dbReference>
<evidence type="ECO:0000313" key="3">
    <source>
        <dbReference type="EMBL" id="WPC05263.1"/>
    </source>
</evidence>
<dbReference type="RefSeq" id="WP_318644447.1">
    <property type="nucleotide sequence ID" value="NZ_CP137892.1"/>
</dbReference>
<dbReference type="EMBL" id="CP137892">
    <property type="protein sequence ID" value="WPC05263.1"/>
    <property type="molecule type" value="Genomic_DNA"/>
</dbReference>
<dbReference type="Proteomes" id="UP001305928">
    <property type="component" value="Chromosome"/>
</dbReference>
<gene>
    <name evidence="3" type="ORF">SBP02_00495</name>
</gene>
<feature type="region of interest" description="Disordered" evidence="1">
    <location>
        <begin position="431"/>
        <end position="454"/>
    </location>
</feature>
<name>A0ABZ0PVP9_9PSED</name>
<reference evidence="3 4" key="1">
    <citation type="submission" date="2023-11" db="EMBL/GenBank/DDBJ databases">
        <title>Complete genome of Pseudomonas benzenivorans BA3361.</title>
        <authorList>
            <person name="Shin S.Y."/>
            <person name="Song J."/>
            <person name="Kang H."/>
        </authorList>
    </citation>
    <scope>NUCLEOTIDE SEQUENCE [LARGE SCALE GENOMIC DNA]</scope>
    <source>
        <strain evidence="3 4">HNIBRBA3361</strain>
    </source>
</reference>
<evidence type="ECO:0000259" key="2">
    <source>
        <dbReference type="Pfam" id="PF09994"/>
    </source>
</evidence>
<sequence length="454" mass="50366">MDNFATNRAKEISRKISSGADDGSLCCETPQIVIGIFFDGTGNNKENDRDSTTRAMTNIAKLSERYEQQAETHHYMFYIEGIGTLNNGDDSTLGLAFALGQTGGEARLHHARSLLHEQIFSKLPSTVGEIVFDVFGFSRGAALARHFVNMINHGLPDFNGEKETVSLRDVQLNPNLLMARKPYSQHQGGGKGPPRRMVDLYPRSTIKTRVRFVGLYDSVGSFYWPGNDDEGNFNLNLKAESAQYVYHLVAGQEVREKFPLTSVKSGPSAPAHFVELKGVGVHSDIGGGYADPARDPANIERVVRERYSLSVFEAKERAQKNALIAQARTKAAANGWTCEVRGNTVYLIDERHTRPQLAHLGLHRMHREALSRQVPLLELPDDELHRIPDDLKPYAELSFDPAGHAGALAAIEALDPPYIHTSAFRYPLGLEQLPHTPEKSGTRRTFPNRPEQAS</sequence>